<evidence type="ECO:0000259" key="2">
    <source>
        <dbReference type="SMART" id="SM00181"/>
    </source>
</evidence>
<feature type="domain" description="EGF-like" evidence="2">
    <location>
        <begin position="147"/>
        <end position="178"/>
    </location>
</feature>
<dbReference type="InterPro" id="IPR053255">
    <property type="entry name" value="EGF-like_domain"/>
</dbReference>
<dbReference type="PANTHER" id="PTHR24047">
    <property type="entry name" value="FI01909P-RELATED"/>
    <property type="match status" value="1"/>
</dbReference>
<keyword evidence="1" id="KW-0732">Signal</keyword>
<dbReference type="PANTHER" id="PTHR24047:SF29">
    <property type="entry name" value="EATER-RELATED"/>
    <property type="match status" value="1"/>
</dbReference>
<dbReference type="Gene3D" id="2.10.25.10">
    <property type="entry name" value="Laminin"/>
    <property type="match status" value="4"/>
</dbReference>
<feature type="domain" description="EGF-like" evidence="2">
    <location>
        <begin position="453"/>
        <end position="495"/>
    </location>
</feature>
<protein>
    <submittedName>
        <fullName evidence="4">Fibrillin-2-like isoform X1</fullName>
    </submittedName>
</protein>
<dbReference type="InterPro" id="IPR000742">
    <property type="entry name" value="EGF"/>
</dbReference>
<dbReference type="SMART" id="SM00181">
    <property type="entry name" value="EGF"/>
    <property type="match status" value="5"/>
</dbReference>
<keyword evidence="3" id="KW-1185">Reference proteome</keyword>
<dbReference type="OrthoDB" id="7870712at2759"/>
<organism evidence="3 4">
    <name type="scientific">Drosophila albomicans</name>
    <name type="common">Fruit fly</name>
    <dbReference type="NCBI Taxonomy" id="7291"/>
    <lineage>
        <taxon>Eukaryota</taxon>
        <taxon>Metazoa</taxon>
        <taxon>Ecdysozoa</taxon>
        <taxon>Arthropoda</taxon>
        <taxon>Hexapoda</taxon>
        <taxon>Insecta</taxon>
        <taxon>Pterygota</taxon>
        <taxon>Neoptera</taxon>
        <taxon>Endopterygota</taxon>
        <taxon>Diptera</taxon>
        <taxon>Brachycera</taxon>
        <taxon>Muscomorpha</taxon>
        <taxon>Ephydroidea</taxon>
        <taxon>Drosophilidae</taxon>
        <taxon>Drosophila</taxon>
    </lineage>
</organism>
<dbReference type="PROSITE" id="PS51257">
    <property type="entry name" value="PROKAR_LIPOPROTEIN"/>
    <property type="match status" value="1"/>
</dbReference>
<evidence type="ECO:0000313" key="3">
    <source>
        <dbReference type="Proteomes" id="UP000515160"/>
    </source>
</evidence>
<proteinExistence type="predicted"/>
<feature type="domain" description="EGF-like" evidence="2">
    <location>
        <begin position="251"/>
        <end position="287"/>
    </location>
</feature>
<dbReference type="AlphaFoldDB" id="A0A6P8WQ27"/>
<evidence type="ECO:0000256" key="1">
    <source>
        <dbReference type="SAM" id="SignalP"/>
    </source>
</evidence>
<evidence type="ECO:0000313" key="4">
    <source>
        <dbReference type="RefSeq" id="XP_034101463.2"/>
    </source>
</evidence>
<feature type="domain" description="EGF-like" evidence="2">
    <location>
        <begin position="114"/>
        <end position="145"/>
    </location>
</feature>
<dbReference type="Proteomes" id="UP000515160">
    <property type="component" value="Chromosome 2L"/>
</dbReference>
<feature type="signal peptide" evidence="1">
    <location>
        <begin position="1"/>
        <end position="21"/>
    </location>
</feature>
<gene>
    <name evidence="4" type="primary">LOC117566103</name>
</gene>
<name>A0A6P8WQ27_DROAB</name>
<feature type="domain" description="EGF-like" evidence="2">
    <location>
        <begin position="376"/>
        <end position="412"/>
    </location>
</feature>
<sequence>MWRKECQIYFGCLLLVFGCSALPSPIATPTDIQTSDENTAINETTPCLVKKDPNLCTKEEEVDLDSSESLQKLREAFEEFNITLPSELSDGVRTRTFCCTGYERQSNLELCQPICSPKCGRNRYCSKPNVCECATGYEEFNGTCRRLCASNCSATSNCADGKYCDCKEGFQMLDGDCLTSEQIELTVEDPNLCTKTIEVETNCSLPTPWLPMKQEFDELNIPFPNDLYVIKTTEIQKFCCEGYEKREGKHLCQPVCPANCGEHSFCGESGLCECELNYQVTSTGNCIKNPVDFISNDPHLCKTNKTVSYVDQSNLNTLLTTQMTAKNLIRSKLETLLSCCHGYEQITNGGLCLPVYHENECMAGYRKGKYGNCEPICTATCPPDSSCIRPEECQCNVGYFNSTSLDNEFTCEPICLGDIPENSVCVRPEQWECDTGYIKLRTADGKAFRCSPHCEETCPEFSKCVSPDICKCLPGYSETNVEDINNTNNYRKVCALENELTNKDEVDTASASLGSGEISYRGGK</sequence>
<dbReference type="RefSeq" id="XP_034101463.2">
    <property type="nucleotide sequence ID" value="XM_034245572.2"/>
</dbReference>
<feature type="chain" id="PRO_5039664051" evidence="1">
    <location>
        <begin position="22"/>
        <end position="524"/>
    </location>
</feature>
<accession>A0A6P8WQ27</accession>
<dbReference type="GeneID" id="117566103"/>
<reference evidence="4" key="1">
    <citation type="submission" date="2025-08" db="UniProtKB">
        <authorList>
            <consortium name="RefSeq"/>
        </authorList>
    </citation>
    <scope>IDENTIFICATION</scope>
    <source>
        <strain evidence="4">15112-1751.03</strain>
        <tissue evidence="4">Whole Adult</tissue>
    </source>
</reference>